<name>A0A7J7N3Z6_9MAGN</name>
<evidence type="ECO:0000256" key="1">
    <source>
        <dbReference type="ARBA" id="ARBA00005474"/>
    </source>
</evidence>
<dbReference type="PROSITE" id="PS50891">
    <property type="entry name" value="LOB"/>
    <property type="match status" value="1"/>
</dbReference>
<evidence type="ECO:0000313" key="3">
    <source>
        <dbReference type="EMBL" id="KAF6161750.1"/>
    </source>
</evidence>
<dbReference type="InterPro" id="IPR004883">
    <property type="entry name" value="LOB"/>
</dbReference>
<dbReference type="AlphaFoldDB" id="A0A7J7N3Z6"/>
<keyword evidence="4" id="KW-1185">Reference proteome</keyword>
<dbReference type="PANTHER" id="PTHR31301">
    <property type="entry name" value="LOB DOMAIN-CONTAINING PROTEIN 4-RELATED"/>
    <property type="match status" value="1"/>
</dbReference>
<evidence type="ECO:0000259" key="2">
    <source>
        <dbReference type="PROSITE" id="PS50891"/>
    </source>
</evidence>
<proteinExistence type="inferred from homology"/>
<dbReference type="Proteomes" id="UP000541444">
    <property type="component" value="Unassembled WGS sequence"/>
</dbReference>
<accession>A0A7J7N3Z6</accession>
<dbReference type="EMBL" id="JACGCM010001097">
    <property type="protein sequence ID" value="KAF6161750.1"/>
    <property type="molecule type" value="Genomic_DNA"/>
</dbReference>
<evidence type="ECO:0000313" key="4">
    <source>
        <dbReference type="Proteomes" id="UP000541444"/>
    </source>
</evidence>
<dbReference type="PANTHER" id="PTHR31301:SF153">
    <property type="entry name" value="LOB DOMAIN-CONTAINING PROTEIN 26"/>
    <property type="match status" value="1"/>
</dbReference>
<organism evidence="3 4">
    <name type="scientific">Kingdonia uniflora</name>
    <dbReference type="NCBI Taxonomy" id="39325"/>
    <lineage>
        <taxon>Eukaryota</taxon>
        <taxon>Viridiplantae</taxon>
        <taxon>Streptophyta</taxon>
        <taxon>Embryophyta</taxon>
        <taxon>Tracheophyta</taxon>
        <taxon>Spermatophyta</taxon>
        <taxon>Magnoliopsida</taxon>
        <taxon>Ranunculales</taxon>
        <taxon>Circaeasteraceae</taxon>
        <taxon>Kingdonia</taxon>
    </lineage>
</organism>
<reference evidence="3 4" key="1">
    <citation type="journal article" date="2020" name="IScience">
        <title>Genome Sequencing of the Endangered Kingdonia uniflora (Circaeasteraceae, Ranunculales) Reveals Potential Mechanisms of Evolutionary Specialization.</title>
        <authorList>
            <person name="Sun Y."/>
            <person name="Deng T."/>
            <person name="Zhang A."/>
            <person name="Moore M.J."/>
            <person name="Landis J.B."/>
            <person name="Lin N."/>
            <person name="Zhang H."/>
            <person name="Zhang X."/>
            <person name="Huang J."/>
            <person name="Zhang X."/>
            <person name="Sun H."/>
            <person name="Wang H."/>
        </authorList>
    </citation>
    <scope>NUCLEOTIDE SEQUENCE [LARGE SCALE GENOMIC DNA]</scope>
    <source>
        <strain evidence="3">TB1705</strain>
        <tissue evidence="3">Leaf</tissue>
    </source>
</reference>
<dbReference type="Pfam" id="PF03195">
    <property type="entry name" value="LOB"/>
    <property type="match status" value="1"/>
</dbReference>
<sequence>MSNPKRCAACKSLRRRCSKDCVLAPYFPSNDPQRFAYVHRIFGASNISRMLMQIPVDQRAEAADSMSFEAKSRVKDPVYGCVAVIGQLYQQISAVQRELAKTQGQLAIYTAQQEQQMVSTQGYYGEPSWLGGVNAIQPNTFHFNQQSLMDLLRLRDNI</sequence>
<comment type="caution">
    <text evidence="3">The sequence shown here is derived from an EMBL/GenBank/DDBJ whole genome shotgun (WGS) entry which is preliminary data.</text>
</comment>
<feature type="domain" description="LOB" evidence="2">
    <location>
        <begin position="5"/>
        <end position="106"/>
    </location>
</feature>
<protein>
    <recommendedName>
        <fullName evidence="2">LOB domain-containing protein</fullName>
    </recommendedName>
</protein>
<comment type="similarity">
    <text evidence="1">Belongs to the LOB domain-containing protein family.</text>
</comment>
<gene>
    <name evidence="3" type="ORF">GIB67_013827</name>
</gene>
<dbReference type="OrthoDB" id="684652at2759"/>